<comment type="caution">
    <text evidence="4">The sequence shown here is derived from an EMBL/GenBank/DDBJ whole genome shotgun (WGS) entry which is preliminary data.</text>
</comment>
<evidence type="ECO:0000313" key="5">
    <source>
        <dbReference type="Proteomes" id="UP000598360"/>
    </source>
</evidence>
<evidence type="ECO:0000256" key="2">
    <source>
        <dbReference type="SAM" id="SignalP"/>
    </source>
</evidence>
<dbReference type="Gene3D" id="3.40.190.10">
    <property type="entry name" value="Periplasmic binding protein-like II"/>
    <property type="match status" value="2"/>
</dbReference>
<accession>A0A929B9A8</accession>
<dbReference type="RefSeq" id="WP_193926950.1">
    <property type="nucleotide sequence ID" value="NZ_JADEYC010000005.1"/>
</dbReference>
<dbReference type="PANTHER" id="PTHR31528:SF15">
    <property type="entry name" value="RIBOFLAVIN-BINDING PROTEIN RIBY"/>
    <property type="match status" value="1"/>
</dbReference>
<dbReference type="InterPro" id="IPR015168">
    <property type="entry name" value="SsuA/THI5"/>
</dbReference>
<dbReference type="InterPro" id="IPR027939">
    <property type="entry name" value="NMT1/THI5"/>
</dbReference>
<keyword evidence="2" id="KW-0732">Signal</keyword>
<dbReference type="GO" id="GO:0009228">
    <property type="term" value="P:thiamine biosynthetic process"/>
    <property type="evidence" value="ECO:0007669"/>
    <property type="project" value="InterPro"/>
</dbReference>
<proteinExistence type="predicted"/>
<evidence type="ECO:0000313" key="4">
    <source>
        <dbReference type="EMBL" id="MBE9373518.1"/>
    </source>
</evidence>
<dbReference type="PROSITE" id="PS51257">
    <property type="entry name" value="PROKAR_LIPOPROTEIN"/>
    <property type="match status" value="1"/>
</dbReference>
<feature type="signal peptide" evidence="2">
    <location>
        <begin position="1"/>
        <end position="23"/>
    </location>
</feature>
<feature type="chain" id="PRO_5038865674" evidence="2">
    <location>
        <begin position="24"/>
        <end position="348"/>
    </location>
</feature>
<name>A0A929B9A8_9PSEU</name>
<organism evidence="4 5">
    <name type="scientific">Saccharopolyspora montiporae</name>
    <dbReference type="NCBI Taxonomy" id="2781240"/>
    <lineage>
        <taxon>Bacteria</taxon>
        <taxon>Bacillati</taxon>
        <taxon>Actinomycetota</taxon>
        <taxon>Actinomycetes</taxon>
        <taxon>Pseudonocardiales</taxon>
        <taxon>Pseudonocardiaceae</taxon>
        <taxon>Saccharopolyspora</taxon>
    </lineage>
</organism>
<dbReference type="Pfam" id="PF09084">
    <property type="entry name" value="NMT1"/>
    <property type="match status" value="1"/>
</dbReference>
<gene>
    <name evidence="4" type="ORF">IQ251_03550</name>
</gene>
<protein>
    <submittedName>
        <fullName evidence="4">ABC transporter substrate-binding protein</fullName>
    </submittedName>
</protein>
<feature type="domain" description="SsuA/THI5-like" evidence="3">
    <location>
        <begin position="48"/>
        <end position="258"/>
    </location>
</feature>
<dbReference type="Proteomes" id="UP000598360">
    <property type="component" value="Unassembled WGS sequence"/>
</dbReference>
<sequence>MAPRIARPAAALSALLLLVGLLAGCGTRAPGDDVVDVRTDVAFTGAMLPLLVGVDRGIYRAHGLDVRLNSGNGSATTIQTVANGSDDLGYADATSLVQSAAEGVPVRMVAGMVQRSPLAVFSKPGSGIDEPADLAGTEGGYVPGSAPEMLFPAFAAATGVDTGGIGLPRVDVPAREALFLNDRVQFTFGLTNVSLPKLREKCDCAIRTIAYREHGLDALSSGIVVGDRFAAQHPGTVRAFLAATAEATRAVLDDPDAAVRSYYRLDESAALSPDLLRAQWDASARLLRSARTRAEPFGCTDRADWADTIRLVERGTGTDPGLVQPGTVATNEFLPGDCDPGRSPGASR</sequence>
<evidence type="ECO:0000256" key="1">
    <source>
        <dbReference type="SAM" id="MobiDB-lite"/>
    </source>
</evidence>
<dbReference type="AlphaFoldDB" id="A0A929B9A8"/>
<evidence type="ECO:0000259" key="3">
    <source>
        <dbReference type="Pfam" id="PF09084"/>
    </source>
</evidence>
<reference evidence="4" key="1">
    <citation type="submission" date="2020-10" db="EMBL/GenBank/DDBJ databases">
        <title>Diversity and distribution of actinomycetes associated with coral in the coast of Hainan.</title>
        <authorList>
            <person name="Li F."/>
        </authorList>
    </citation>
    <scope>NUCLEOTIDE SEQUENCE</scope>
    <source>
        <strain evidence="4">HNM0983</strain>
    </source>
</reference>
<dbReference type="PANTHER" id="PTHR31528">
    <property type="entry name" value="4-AMINO-5-HYDROXYMETHYL-2-METHYLPYRIMIDINE PHOSPHATE SYNTHASE THI11-RELATED"/>
    <property type="match status" value="1"/>
</dbReference>
<keyword evidence="5" id="KW-1185">Reference proteome</keyword>
<feature type="region of interest" description="Disordered" evidence="1">
    <location>
        <begin position="315"/>
        <end position="348"/>
    </location>
</feature>
<dbReference type="EMBL" id="JADEYC010000005">
    <property type="protein sequence ID" value="MBE9373518.1"/>
    <property type="molecule type" value="Genomic_DNA"/>
</dbReference>
<dbReference type="SUPFAM" id="SSF53850">
    <property type="entry name" value="Periplasmic binding protein-like II"/>
    <property type="match status" value="1"/>
</dbReference>